<dbReference type="Proteomes" id="UP000765509">
    <property type="component" value="Unassembled WGS sequence"/>
</dbReference>
<organism evidence="2 3">
    <name type="scientific">Austropuccinia psidii MF-1</name>
    <dbReference type="NCBI Taxonomy" id="1389203"/>
    <lineage>
        <taxon>Eukaryota</taxon>
        <taxon>Fungi</taxon>
        <taxon>Dikarya</taxon>
        <taxon>Basidiomycota</taxon>
        <taxon>Pucciniomycotina</taxon>
        <taxon>Pucciniomycetes</taxon>
        <taxon>Pucciniales</taxon>
        <taxon>Sphaerophragmiaceae</taxon>
        <taxon>Austropuccinia</taxon>
    </lineage>
</organism>
<keyword evidence="3" id="KW-1185">Reference proteome</keyword>
<feature type="region of interest" description="Disordered" evidence="1">
    <location>
        <begin position="14"/>
        <end position="97"/>
    </location>
</feature>
<reference evidence="2" key="1">
    <citation type="submission" date="2021-03" db="EMBL/GenBank/DDBJ databases">
        <title>Draft genome sequence of rust myrtle Austropuccinia psidii MF-1, a brazilian biotype.</title>
        <authorList>
            <person name="Quecine M.C."/>
            <person name="Pachon D.M.R."/>
            <person name="Bonatelli M.L."/>
            <person name="Correr F.H."/>
            <person name="Franceschini L.M."/>
            <person name="Leite T.F."/>
            <person name="Margarido G.R.A."/>
            <person name="Almeida C.A."/>
            <person name="Ferrarezi J.A."/>
            <person name="Labate C.A."/>
        </authorList>
    </citation>
    <scope>NUCLEOTIDE SEQUENCE</scope>
    <source>
        <strain evidence="2">MF-1</strain>
    </source>
</reference>
<evidence type="ECO:0000313" key="2">
    <source>
        <dbReference type="EMBL" id="MBW0477001.1"/>
    </source>
</evidence>
<gene>
    <name evidence="2" type="ORF">O181_016716</name>
</gene>
<dbReference type="AlphaFoldDB" id="A0A9Q3C285"/>
<evidence type="ECO:0000313" key="3">
    <source>
        <dbReference type="Proteomes" id="UP000765509"/>
    </source>
</evidence>
<dbReference type="EMBL" id="AVOT02004669">
    <property type="protein sequence ID" value="MBW0477001.1"/>
    <property type="molecule type" value="Genomic_DNA"/>
</dbReference>
<evidence type="ECO:0000256" key="1">
    <source>
        <dbReference type="SAM" id="MobiDB-lite"/>
    </source>
</evidence>
<feature type="compositionally biased region" description="Polar residues" evidence="1">
    <location>
        <begin position="48"/>
        <end position="57"/>
    </location>
</feature>
<protein>
    <submittedName>
        <fullName evidence="2">Uncharacterized protein</fullName>
    </submittedName>
</protein>
<comment type="caution">
    <text evidence="2">The sequence shown here is derived from an EMBL/GenBank/DDBJ whole genome shotgun (WGS) entry which is preliminary data.</text>
</comment>
<proteinExistence type="predicted"/>
<name>A0A9Q3C285_9BASI</name>
<sequence length="97" mass="10995">MAGDELYAFLPLVNKEKDTGHHHPYSSKPEMGHSSSSREEIVNDEDGNMSSTQSETNGEPRRDNFSENEVENQSNSEFTHPQIPPTKSMLDQSKMRQ</sequence>
<accession>A0A9Q3C285</accession>